<accession>A0ABQ1NKV3</accession>
<evidence type="ECO:0000313" key="2">
    <source>
        <dbReference type="Proteomes" id="UP000597301"/>
    </source>
</evidence>
<protein>
    <submittedName>
        <fullName evidence="1">Uncharacterized protein</fullName>
    </submittedName>
</protein>
<dbReference type="EMBL" id="BMHM01000001">
    <property type="protein sequence ID" value="GGC79506.1"/>
    <property type="molecule type" value="Genomic_DNA"/>
</dbReference>
<name>A0ABQ1NKV3_9GAMM</name>
<proteinExistence type="predicted"/>
<reference evidence="2" key="1">
    <citation type="journal article" date="2019" name="Int. J. Syst. Evol. Microbiol.">
        <title>The Global Catalogue of Microorganisms (GCM) 10K type strain sequencing project: providing services to taxonomists for standard genome sequencing and annotation.</title>
        <authorList>
            <consortium name="The Broad Institute Genomics Platform"/>
            <consortium name="The Broad Institute Genome Sequencing Center for Infectious Disease"/>
            <person name="Wu L."/>
            <person name="Ma J."/>
        </authorList>
    </citation>
    <scope>NUCLEOTIDE SEQUENCE [LARGE SCALE GENOMIC DNA]</scope>
    <source>
        <strain evidence="2">CGMCC 1.15122</strain>
    </source>
</reference>
<comment type="caution">
    <text evidence="1">The sequence shown here is derived from an EMBL/GenBank/DDBJ whole genome shotgun (WGS) entry which is preliminary data.</text>
</comment>
<organism evidence="1 2">
    <name type="scientific">Vreelandella lutescens</name>
    <dbReference type="NCBI Taxonomy" id="1602943"/>
    <lineage>
        <taxon>Bacteria</taxon>
        <taxon>Pseudomonadati</taxon>
        <taxon>Pseudomonadota</taxon>
        <taxon>Gammaproteobacteria</taxon>
        <taxon>Oceanospirillales</taxon>
        <taxon>Halomonadaceae</taxon>
        <taxon>Vreelandella</taxon>
    </lineage>
</organism>
<evidence type="ECO:0000313" key="1">
    <source>
        <dbReference type="EMBL" id="GGC79506.1"/>
    </source>
</evidence>
<keyword evidence="2" id="KW-1185">Reference proteome</keyword>
<gene>
    <name evidence="1" type="ORF">GCM10011382_06850</name>
</gene>
<dbReference type="Proteomes" id="UP000597301">
    <property type="component" value="Unassembled WGS sequence"/>
</dbReference>
<sequence>MSLFPALCISVKFLYHIVMIGDVKVGDLFPKDGGTDFRLVGLFGKSDVKLLVIVLFPYRWSVTRIGASSKVGTFPARLVA</sequence>